<dbReference type="EMBL" id="BONZ01000049">
    <property type="protein sequence ID" value="GIH17075.1"/>
    <property type="molecule type" value="Genomic_DNA"/>
</dbReference>
<keyword evidence="2" id="KW-1185">Reference proteome</keyword>
<dbReference type="AlphaFoldDB" id="A0A8J3QWG5"/>
<sequence length="91" mass="10211">MSSIPCPVLGAGTATIDPPAAVDVPLDRVRRVWQLEDAIADMVDRLSKAERQFAYTSGGDDAVHERWYRACCRRRRAVRRLVATLAREATR</sequence>
<proteinExistence type="predicted"/>
<accession>A0A8J3QWG5</accession>
<evidence type="ECO:0000313" key="2">
    <source>
        <dbReference type="Proteomes" id="UP000642748"/>
    </source>
</evidence>
<evidence type="ECO:0000313" key="1">
    <source>
        <dbReference type="EMBL" id="GIH17075.1"/>
    </source>
</evidence>
<dbReference type="RefSeq" id="WP_203920624.1">
    <property type="nucleotide sequence ID" value="NZ_BONZ01000049.1"/>
</dbReference>
<name>A0A8J3QWG5_9ACTN</name>
<protein>
    <submittedName>
        <fullName evidence="1">Uncharacterized protein</fullName>
    </submittedName>
</protein>
<dbReference type="Proteomes" id="UP000642748">
    <property type="component" value="Unassembled WGS sequence"/>
</dbReference>
<gene>
    <name evidence="1" type="ORF">Raf01_52470</name>
</gene>
<reference evidence="1" key="1">
    <citation type="submission" date="2021-01" db="EMBL/GenBank/DDBJ databases">
        <title>Whole genome shotgun sequence of Rugosimonospora africana NBRC 104875.</title>
        <authorList>
            <person name="Komaki H."/>
            <person name="Tamura T."/>
        </authorList>
    </citation>
    <scope>NUCLEOTIDE SEQUENCE</scope>
    <source>
        <strain evidence="1">NBRC 104875</strain>
    </source>
</reference>
<organism evidence="1 2">
    <name type="scientific">Rugosimonospora africana</name>
    <dbReference type="NCBI Taxonomy" id="556532"/>
    <lineage>
        <taxon>Bacteria</taxon>
        <taxon>Bacillati</taxon>
        <taxon>Actinomycetota</taxon>
        <taxon>Actinomycetes</taxon>
        <taxon>Micromonosporales</taxon>
        <taxon>Micromonosporaceae</taxon>
        <taxon>Rugosimonospora</taxon>
    </lineage>
</organism>
<comment type="caution">
    <text evidence="1">The sequence shown here is derived from an EMBL/GenBank/DDBJ whole genome shotgun (WGS) entry which is preliminary data.</text>
</comment>